<dbReference type="Gene3D" id="1.10.3210.10">
    <property type="entry name" value="Hypothetical protein af1432"/>
    <property type="match status" value="1"/>
</dbReference>
<dbReference type="Proteomes" id="UP000244915">
    <property type="component" value="Chromosome 1"/>
</dbReference>
<dbReference type="Pfam" id="PF13023">
    <property type="entry name" value="HD_3"/>
    <property type="match status" value="1"/>
</dbReference>
<dbReference type="AlphaFoldDB" id="A0A2U8HDK5"/>
<keyword evidence="1" id="KW-0479">Metal-binding</keyword>
<sequence>MTPDGQTNRLDAQMAFLIEAGRLSAVTRATKTSDGARFENSAEHSWHLALFALVLGEHAPEGVTIERVIKMLLLHDLVEIDAGDNPFFGEVDEAAKEAEEAAAADRLFGLLPADQGAALRALWDEFEANETPDARFAKSVDRFQPPNMNLVTEGGSWVDYKVTWPVFEKKMAPKIQSGAPKLWDWLAPKVEAFLARLSH</sequence>
<name>A0A2U8HDK5_9RHOB</name>
<feature type="domain" description="HD" evidence="3">
    <location>
        <begin position="21"/>
        <end position="183"/>
    </location>
</feature>
<evidence type="ECO:0000259" key="3">
    <source>
        <dbReference type="Pfam" id="PF13023"/>
    </source>
</evidence>
<reference evidence="4 5" key="1">
    <citation type="submission" date="2017-06" db="EMBL/GenBank/DDBJ databases">
        <title>Yangia sp. YSBP01 complete genome sequence.</title>
        <authorList>
            <person name="Woo J.-H."/>
            <person name="Kim H.-S."/>
        </authorList>
    </citation>
    <scope>NUCLEOTIDE SEQUENCE [LARGE SCALE GENOMIC DNA]</scope>
    <source>
        <strain evidence="4 5">YSBP01</strain>
    </source>
</reference>
<dbReference type="RefSeq" id="WP_108966204.1">
    <property type="nucleotide sequence ID" value="NZ_CP022189.1"/>
</dbReference>
<keyword evidence="2 4" id="KW-0378">Hydrolase</keyword>
<dbReference type="KEGG" id="ypac:CEW88_09380"/>
<evidence type="ECO:0000313" key="5">
    <source>
        <dbReference type="Proteomes" id="UP000244915"/>
    </source>
</evidence>
<protein>
    <submittedName>
        <fullName evidence="4">Hydrolase</fullName>
    </submittedName>
</protein>
<dbReference type="InterPro" id="IPR006674">
    <property type="entry name" value="HD_domain"/>
</dbReference>
<dbReference type="OrthoDB" id="9796032at2"/>
<dbReference type="GO" id="GO:0005737">
    <property type="term" value="C:cytoplasm"/>
    <property type="evidence" value="ECO:0007669"/>
    <property type="project" value="TreeGrafter"/>
</dbReference>
<dbReference type="EMBL" id="CP022189">
    <property type="protein sequence ID" value="AWI83871.1"/>
    <property type="molecule type" value="Genomic_DNA"/>
</dbReference>
<dbReference type="SUPFAM" id="SSF109604">
    <property type="entry name" value="HD-domain/PDEase-like"/>
    <property type="match status" value="1"/>
</dbReference>
<dbReference type="GO" id="GO:0046872">
    <property type="term" value="F:metal ion binding"/>
    <property type="evidence" value="ECO:0007669"/>
    <property type="project" value="UniProtKB-KW"/>
</dbReference>
<dbReference type="PANTHER" id="PTHR11845">
    <property type="entry name" value="5'-DEOXYNUCLEOTIDASE HDDC2"/>
    <property type="match status" value="1"/>
</dbReference>
<proteinExistence type="predicted"/>
<organism evidence="4 5">
    <name type="scientific">Alloyangia pacifica</name>
    <dbReference type="NCBI Taxonomy" id="311180"/>
    <lineage>
        <taxon>Bacteria</taxon>
        <taxon>Pseudomonadati</taxon>
        <taxon>Pseudomonadota</taxon>
        <taxon>Alphaproteobacteria</taxon>
        <taxon>Rhodobacterales</taxon>
        <taxon>Roseobacteraceae</taxon>
        <taxon>Alloyangia</taxon>
    </lineage>
</organism>
<evidence type="ECO:0000313" key="4">
    <source>
        <dbReference type="EMBL" id="AWI83871.1"/>
    </source>
</evidence>
<evidence type="ECO:0000256" key="1">
    <source>
        <dbReference type="ARBA" id="ARBA00022723"/>
    </source>
</evidence>
<dbReference type="PANTHER" id="PTHR11845:SF13">
    <property type="entry name" value="5'-DEOXYNUCLEOTIDASE HDDC2"/>
    <property type="match status" value="1"/>
</dbReference>
<gene>
    <name evidence="4" type="ORF">CEW88_09380</name>
</gene>
<dbReference type="InterPro" id="IPR039356">
    <property type="entry name" value="YfbR/HDDC2"/>
</dbReference>
<accession>A0A2U8HDK5</accession>
<dbReference type="GO" id="GO:0002953">
    <property type="term" value="F:5'-deoxynucleotidase activity"/>
    <property type="evidence" value="ECO:0007669"/>
    <property type="project" value="InterPro"/>
</dbReference>
<evidence type="ECO:0000256" key="2">
    <source>
        <dbReference type="ARBA" id="ARBA00022801"/>
    </source>
</evidence>